<evidence type="ECO:0000256" key="4">
    <source>
        <dbReference type="ARBA" id="ARBA00022833"/>
    </source>
</evidence>
<keyword evidence="4" id="KW-0862">Zinc</keyword>
<dbReference type="Proteomes" id="UP001165444">
    <property type="component" value="Unassembled WGS sequence"/>
</dbReference>
<keyword evidence="2" id="KW-0479">Metal-binding</keyword>
<evidence type="ECO:0000256" key="1">
    <source>
        <dbReference type="ARBA" id="ARBA00022670"/>
    </source>
</evidence>
<evidence type="ECO:0000259" key="6">
    <source>
        <dbReference type="PROSITE" id="PS50249"/>
    </source>
</evidence>
<dbReference type="PROSITE" id="PS01302">
    <property type="entry name" value="UPF0758"/>
    <property type="match status" value="1"/>
</dbReference>
<evidence type="ECO:0000313" key="7">
    <source>
        <dbReference type="EMBL" id="MCJ2381772.1"/>
    </source>
</evidence>
<organism evidence="7 8">
    <name type="scientific">Parabacteroides faecalis</name>
    <dbReference type="NCBI Taxonomy" id="2924040"/>
    <lineage>
        <taxon>Bacteria</taxon>
        <taxon>Pseudomonadati</taxon>
        <taxon>Bacteroidota</taxon>
        <taxon>Bacteroidia</taxon>
        <taxon>Bacteroidales</taxon>
        <taxon>Tannerellaceae</taxon>
        <taxon>Parabacteroides</taxon>
    </lineage>
</organism>
<comment type="caution">
    <text evidence="7">The sequence shown here is derived from an EMBL/GenBank/DDBJ whole genome shotgun (WGS) entry which is preliminary data.</text>
</comment>
<evidence type="ECO:0000313" key="8">
    <source>
        <dbReference type="Proteomes" id="UP001165444"/>
    </source>
</evidence>
<dbReference type="Gene3D" id="3.40.140.10">
    <property type="entry name" value="Cytidine Deaminase, domain 2"/>
    <property type="match status" value="1"/>
</dbReference>
<keyword evidence="1" id="KW-0645">Protease</keyword>
<keyword evidence="5" id="KW-0482">Metalloprotease</keyword>
<dbReference type="InterPro" id="IPR025657">
    <property type="entry name" value="RadC_JAB"/>
</dbReference>
<dbReference type="InterPro" id="IPR037518">
    <property type="entry name" value="MPN"/>
</dbReference>
<protein>
    <submittedName>
        <fullName evidence="7">JAB domain-containing protein</fullName>
    </submittedName>
</protein>
<dbReference type="Pfam" id="PF04002">
    <property type="entry name" value="RadC"/>
    <property type="match status" value="1"/>
</dbReference>
<proteinExistence type="predicted"/>
<evidence type="ECO:0000256" key="2">
    <source>
        <dbReference type="ARBA" id="ARBA00022723"/>
    </source>
</evidence>
<dbReference type="EMBL" id="JAKZMM010000043">
    <property type="protein sequence ID" value="MCJ2381772.1"/>
    <property type="molecule type" value="Genomic_DNA"/>
</dbReference>
<evidence type="ECO:0000256" key="3">
    <source>
        <dbReference type="ARBA" id="ARBA00022801"/>
    </source>
</evidence>
<sequence length="145" mass="16109">MIKKAVEYSLKAEKKEFPIAKIYSAEDAVNFARKFYLDDISIYESSFILLMNQANNVTGYAKISQGGICTTIVDVRLVAKYAIDTLAPAVIFLHNHPSGNTNPSNEDVRLTAKIRDGLKMLDVKLLDSIVITEDSYLSMSNEGLI</sequence>
<gene>
    <name evidence="7" type="ORF">MUN53_14360</name>
</gene>
<accession>A0ABT0C432</accession>
<keyword evidence="8" id="KW-1185">Reference proteome</keyword>
<dbReference type="CDD" id="cd08071">
    <property type="entry name" value="MPN_DUF2466"/>
    <property type="match status" value="1"/>
</dbReference>
<dbReference type="PANTHER" id="PTHR30471">
    <property type="entry name" value="DNA REPAIR PROTEIN RADC"/>
    <property type="match status" value="1"/>
</dbReference>
<feature type="domain" description="MPN" evidence="6">
    <location>
        <begin position="22"/>
        <end position="145"/>
    </location>
</feature>
<keyword evidence="3" id="KW-0378">Hydrolase</keyword>
<dbReference type="InterPro" id="IPR001405">
    <property type="entry name" value="UPF0758"/>
</dbReference>
<dbReference type="PROSITE" id="PS50249">
    <property type="entry name" value="MPN"/>
    <property type="match status" value="1"/>
</dbReference>
<evidence type="ECO:0000256" key="5">
    <source>
        <dbReference type="ARBA" id="ARBA00023049"/>
    </source>
</evidence>
<dbReference type="InterPro" id="IPR020891">
    <property type="entry name" value="UPF0758_CS"/>
</dbReference>
<reference evidence="7 8" key="1">
    <citation type="submission" date="2022-03" db="EMBL/GenBank/DDBJ databases">
        <title>Parabacteroides sp. nov. isolated from swine feces.</title>
        <authorList>
            <person name="Bak J.E."/>
        </authorList>
    </citation>
    <scope>NUCLEOTIDE SEQUENCE [LARGE SCALE GENOMIC DNA]</scope>
    <source>
        <strain evidence="7 8">AGMB00274</strain>
    </source>
</reference>
<dbReference type="RefSeq" id="WP_243326163.1">
    <property type="nucleotide sequence ID" value="NZ_JAKZMM010000043.1"/>
</dbReference>
<name>A0ABT0C432_9BACT</name>
<dbReference type="PANTHER" id="PTHR30471:SF3">
    <property type="entry name" value="UPF0758 PROTEIN YEES-RELATED"/>
    <property type="match status" value="1"/>
</dbReference>